<evidence type="ECO:0000313" key="2">
    <source>
        <dbReference type="Proteomes" id="UP000594014"/>
    </source>
</evidence>
<evidence type="ECO:0000313" key="1">
    <source>
        <dbReference type="EMBL" id="QOX63512.1"/>
    </source>
</evidence>
<reference evidence="1" key="1">
    <citation type="submission" date="2019-08" db="EMBL/GenBank/DDBJ databases">
        <title>Genome sequence of Clostridiales bacterium MT110.</title>
        <authorList>
            <person name="Cao J."/>
        </authorList>
    </citation>
    <scope>NUCLEOTIDE SEQUENCE</scope>
    <source>
        <strain evidence="1">MT110</strain>
    </source>
</reference>
<dbReference type="Proteomes" id="UP000594014">
    <property type="component" value="Chromosome"/>
</dbReference>
<keyword evidence="2" id="KW-1185">Reference proteome</keyword>
<accession>A0ACD1AAM9</accession>
<dbReference type="EMBL" id="CP042469">
    <property type="protein sequence ID" value="QOX63512.1"/>
    <property type="molecule type" value="Genomic_DNA"/>
</dbReference>
<protein>
    <submittedName>
        <fullName evidence="1">LysR family transcriptional regulator</fullName>
    </submittedName>
</protein>
<organism evidence="1 2">
    <name type="scientific">Anoxybacterium hadale</name>
    <dbReference type="NCBI Taxonomy" id="3408580"/>
    <lineage>
        <taxon>Bacteria</taxon>
        <taxon>Bacillati</taxon>
        <taxon>Bacillota</taxon>
        <taxon>Clostridia</taxon>
        <taxon>Peptostreptococcales</taxon>
        <taxon>Anaerovoracaceae</taxon>
        <taxon>Anoxybacterium</taxon>
    </lineage>
</organism>
<gene>
    <name evidence="1" type="ORF">FRZ06_09185</name>
</gene>
<proteinExistence type="predicted"/>
<name>A0ACD1AAM9_9FIRM</name>
<sequence>MNNQKYEAFIKTAELGSFKKAAEALGYTQAGISYILNTLENELDVPLFIRDYGGARLTSDGEQLLPWIRDVCNSERRLQVKLNELKSLESGTIRVAAFTSVSIHWLPGMIQTFLKDHPKVEFDLRWSDDIDELERLIRRGDVDCGFLILPCKSNLEVIHLKSDPFLVILPVNHPLAKEPFYPISSLSEYPYIELKEGVYSEMNEVFSRHGIKPDVFMTAENDHAVMALVSKGFGFSIFPELSLRGPTFPLVHKELEVQAYRELAIAIRSKETASAATLDFISSVEQWVRDFYHREPTL</sequence>